<feature type="region of interest" description="Disordered" evidence="5">
    <location>
        <begin position="335"/>
        <end position="363"/>
    </location>
</feature>
<dbReference type="InterPro" id="IPR009011">
    <property type="entry name" value="Man6P_isomerase_rcpt-bd_dom_sf"/>
</dbReference>
<organism evidence="8">
    <name type="scientific">Hirondellea gigas</name>
    <dbReference type="NCBI Taxonomy" id="1518452"/>
    <lineage>
        <taxon>Eukaryota</taxon>
        <taxon>Metazoa</taxon>
        <taxon>Ecdysozoa</taxon>
        <taxon>Arthropoda</taxon>
        <taxon>Crustacea</taxon>
        <taxon>Multicrustacea</taxon>
        <taxon>Malacostraca</taxon>
        <taxon>Eumalacostraca</taxon>
        <taxon>Peracarida</taxon>
        <taxon>Amphipoda</taxon>
        <taxon>Amphilochidea</taxon>
        <taxon>Lysianassida</taxon>
        <taxon>Lysianassidira</taxon>
        <taxon>Lysianassoidea</taxon>
        <taxon>Lysianassidae</taxon>
        <taxon>Hirondellea</taxon>
    </lineage>
</organism>
<proteinExistence type="evidence at transcript level"/>
<feature type="compositionally biased region" description="Acidic residues" evidence="5">
    <location>
        <begin position="129"/>
        <end position="172"/>
    </location>
</feature>
<dbReference type="SUPFAM" id="SSF47473">
    <property type="entry name" value="EF-hand"/>
    <property type="match status" value="1"/>
</dbReference>
<feature type="coiled-coil region" evidence="4">
    <location>
        <begin position="194"/>
        <end position="221"/>
    </location>
</feature>
<keyword evidence="4" id="KW-0175">Coiled coil</keyword>
<dbReference type="InterPro" id="IPR044865">
    <property type="entry name" value="MRH_dom"/>
</dbReference>
<name>A0A2P2HXH4_9CRUS</name>
<dbReference type="Pfam" id="PF13202">
    <property type="entry name" value="EF-hand_5"/>
    <property type="match status" value="2"/>
</dbReference>
<feature type="compositionally biased region" description="Basic and acidic residues" evidence="5">
    <location>
        <begin position="47"/>
        <end position="62"/>
    </location>
</feature>
<dbReference type="Gene3D" id="1.10.238.10">
    <property type="entry name" value="EF-hand"/>
    <property type="match status" value="1"/>
</dbReference>
<dbReference type="EMBL" id="IACF01000705">
    <property type="protein sequence ID" value="LAB66463.1"/>
    <property type="molecule type" value="mRNA"/>
</dbReference>
<dbReference type="PROSITE" id="PS50222">
    <property type="entry name" value="EF_HAND_2"/>
    <property type="match status" value="1"/>
</dbReference>
<evidence type="ECO:0000313" key="8">
    <source>
        <dbReference type="EMBL" id="LAB66463.1"/>
    </source>
</evidence>
<evidence type="ECO:0000256" key="5">
    <source>
        <dbReference type="SAM" id="MobiDB-lite"/>
    </source>
</evidence>
<dbReference type="GO" id="GO:0005509">
    <property type="term" value="F:calcium ion binding"/>
    <property type="evidence" value="ECO:0007669"/>
    <property type="project" value="InterPro"/>
</dbReference>
<keyword evidence="2" id="KW-0106">Calcium</keyword>
<dbReference type="Pfam" id="PF13015">
    <property type="entry name" value="PRKCSH_1"/>
    <property type="match status" value="1"/>
</dbReference>
<evidence type="ECO:0000256" key="1">
    <source>
        <dbReference type="ARBA" id="ARBA00022729"/>
    </source>
</evidence>
<dbReference type="AlphaFoldDB" id="A0A2P2HXH4"/>
<dbReference type="InterPro" id="IPR036607">
    <property type="entry name" value="PRKCSH"/>
</dbReference>
<evidence type="ECO:0000259" key="7">
    <source>
        <dbReference type="PROSITE" id="PS51914"/>
    </source>
</evidence>
<dbReference type="PANTHER" id="PTHR12630">
    <property type="entry name" value="N-LINKED OLIGOSACCHARIDE PROCESSING"/>
    <property type="match status" value="1"/>
</dbReference>
<dbReference type="InterPro" id="IPR018247">
    <property type="entry name" value="EF_Hand_1_Ca_BS"/>
</dbReference>
<dbReference type="PANTHER" id="PTHR12630:SF1">
    <property type="entry name" value="GLUCOSIDASE 2 SUBUNIT BETA"/>
    <property type="match status" value="1"/>
</dbReference>
<evidence type="ECO:0000256" key="2">
    <source>
        <dbReference type="ARBA" id="ARBA00022837"/>
    </source>
</evidence>
<evidence type="ECO:0000256" key="3">
    <source>
        <dbReference type="ARBA" id="ARBA00023157"/>
    </source>
</evidence>
<feature type="compositionally biased region" description="Basic and acidic residues" evidence="5">
    <location>
        <begin position="352"/>
        <end position="363"/>
    </location>
</feature>
<dbReference type="InterPro" id="IPR002048">
    <property type="entry name" value="EF_hand_dom"/>
</dbReference>
<feature type="domain" description="MRH" evidence="7">
    <location>
        <begin position="237"/>
        <end position="334"/>
    </location>
</feature>
<keyword evidence="3" id="KW-1015">Disulfide bond</keyword>
<dbReference type="PROSITE" id="PS00018">
    <property type="entry name" value="EF_HAND_1"/>
    <property type="match status" value="1"/>
</dbReference>
<dbReference type="InterPro" id="IPR011992">
    <property type="entry name" value="EF-hand-dom_pair"/>
</dbReference>
<dbReference type="SUPFAM" id="SSF50911">
    <property type="entry name" value="Mannose 6-phosphate receptor domain"/>
    <property type="match status" value="1"/>
</dbReference>
<dbReference type="InterPro" id="IPR039794">
    <property type="entry name" value="Gtb1-like"/>
</dbReference>
<accession>A0A2P2HXH4</accession>
<dbReference type="GO" id="GO:0006491">
    <property type="term" value="P:N-glycan processing"/>
    <property type="evidence" value="ECO:0007669"/>
    <property type="project" value="TreeGrafter"/>
</dbReference>
<dbReference type="GO" id="GO:0017177">
    <property type="term" value="C:glucosidase II complex"/>
    <property type="evidence" value="ECO:0007669"/>
    <property type="project" value="TreeGrafter"/>
</dbReference>
<feature type="domain" description="EF-hand" evidence="6">
    <location>
        <begin position="69"/>
        <end position="104"/>
    </location>
</feature>
<reference evidence="8" key="1">
    <citation type="journal article" date="2018" name="Biosci. Biotechnol. Biochem.">
        <title>Polysaccharide hydrolase of the hadal zone amphipods Hirondellea gigas.</title>
        <authorList>
            <person name="Kobayashi H."/>
            <person name="Nagahama T."/>
            <person name="Arai W."/>
            <person name="Sasagawa Y."/>
            <person name="Umeda M."/>
            <person name="Hayashi T."/>
            <person name="Nikaido I."/>
            <person name="Watanabe H."/>
            <person name="Oguri K."/>
            <person name="Kitazato H."/>
            <person name="Fujioka K."/>
            <person name="Kido Y."/>
            <person name="Takami H."/>
        </authorList>
    </citation>
    <scope>NUCLEOTIDE SEQUENCE</scope>
    <source>
        <tissue evidence="8">Whole body</tissue>
    </source>
</reference>
<evidence type="ECO:0000259" key="6">
    <source>
        <dbReference type="PROSITE" id="PS50222"/>
    </source>
</evidence>
<protein>
    <submittedName>
        <fullName evidence="8">Glucosidase 2 subunit beta-like</fullName>
    </submittedName>
</protein>
<keyword evidence="1" id="KW-0732">Signal</keyword>
<dbReference type="Gene3D" id="2.70.130.10">
    <property type="entry name" value="Mannose-6-phosphate receptor binding domain"/>
    <property type="match status" value="1"/>
</dbReference>
<evidence type="ECO:0000256" key="4">
    <source>
        <dbReference type="SAM" id="Coils"/>
    </source>
</evidence>
<dbReference type="PROSITE" id="PS51914">
    <property type="entry name" value="MRH"/>
    <property type="match status" value="1"/>
</dbReference>
<feature type="region of interest" description="Disordered" evidence="5">
    <location>
        <begin position="34"/>
        <end position="181"/>
    </location>
</feature>
<feature type="compositionally biased region" description="Basic and acidic residues" evidence="5">
    <location>
        <begin position="85"/>
        <end position="94"/>
    </location>
</feature>
<sequence>MIEQGRNIKMEKQNKIAQIKLELESAEAIKADRESLKEAAEAPESQALEKYRDAEDAKKVAEKAVASAKNEAEAKEVFDSLDGDSDGRLTKEEIQADDTYDTNRDGTVSEEEAGESNADAASEHSSPPLDDDLASPETDESAEDYDPELDDEQTEEDDEDDLDEDEDTADDDGSQHQSLEVVYDEHTQTLVDAANVARSSFQEAADRVKELNRELMEGQESLEKDYGPEDEFRVFEGNCYEYTDREYNYKLCPFDKASQSAKSGGGETSLGKWGEWQDNYRSMKYSNGQGCWNGPNRSTTVRLECGIENLLVSATEPNKCEYHFVFMTPAVCEGNEPPTLQQQGQQEEVEGQEERVADAHTEL</sequence>